<dbReference type="EMBL" id="JAWDJW010000001">
    <property type="protein sequence ID" value="KAK3082368.1"/>
    <property type="molecule type" value="Genomic_DNA"/>
</dbReference>
<comment type="caution">
    <text evidence="1">The sequence shown here is derived from an EMBL/GenBank/DDBJ whole genome shotgun (WGS) entry which is preliminary data.</text>
</comment>
<keyword evidence="2" id="KW-1185">Reference proteome</keyword>
<dbReference type="Proteomes" id="UP001186974">
    <property type="component" value="Unassembled WGS sequence"/>
</dbReference>
<proteinExistence type="predicted"/>
<evidence type="ECO:0000313" key="2">
    <source>
        <dbReference type="Proteomes" id="UP001186974"/>
    </source>
</evidence>
<gene>
    <name evidence="1" type="ORF">LTS18_004280</name>
</gene>
<name>A0ACC3E082_9PEZI</name>
<reference evidence="1" key="1">
    <citation type="submission" date="2024-09" db="EMBL/GenBank/DDBJ databases">
        <title>Black Yeasts Isolated from many extreme environments.</title>
        <authorList>
            <person name="Coleine C."/>
            <person name="Stajich J.E."/>
            <person name="Selbmann L."/>
        </authorList>
    </citation>
    <scope>NUCLEOTIDE SEQUENCE</scope>
    <source>
        <strain evidence="1">CCFEE 5737</strain>
    </source>
</reference>
<evidence type="ECO:0000313" key="1">
    <source>
        <dbReference type="EMBL" id="KAK3082368.1"/>
    </source>
</evidence>
<accession>A0ACC3E082</accession>
<organism evidence="1 2">
    <name type="scientific">Coniosporium uncinatum</name>
    <dbReference type="NCBI Taxonomy" id="93489"/>
    <lineage>
        <taxon>Eukaryota</taxon>
        <taxon>Fungi</taxon>
        <taxon>Dikarya</taxon>
        <taxon>Ascomycota</taxon>
        <taxon>Pezizomycotina</taxon>
        <taxon>Dothideomycetes</taxon>
        <taxon>Dothideomycetes incertae sedis</taxon>
        <taxon>Coniosporium</taxon>
    </lineage>
</organism>
<sequence length="80" mass="8816">MSPLTPRLARPLMRFFSSARNLVREPHPLPGASRIYLPHQHDNLALISRVAGTAGWYFLGLTTVLGWPLAAKAVLLRTGV</sequence>
<protein>
    <submittedName>
        <fullName evidence="1">Uncharacterized protein</fullName>
    </submittedName>
</protein>